<comment type="caution">
    <text evidence="2">The sequence shown here is derived from an EMBL/GenBank/DDBJ whole genome shotgun (WGS) entry which is preliminary data.</text>
</comment>
<feature type="region of interest" description="Disordered" evidence="1">
    <location>
        <begin position="1"/>
        <end position="20"/>
    </location>
</feature>
<organism evidence="2 3">
    <name type="scientific">Acetobacter tropicalis</name>
    <dbReference type="NCBI Taxonomy" id="104102"/>
    <lineage>
        <taxon>Bacteria</taxon>
        <taxon>Pseudomonadati</taxon>
        <taxon>Pseudomonadota</taxon>
        <taxon>Alphaproteobacteria</taxon>
        <taxon>Acetobacterales</taxon>
        <taxon>Acetobacteraceae</taxon>
        <taxon>Acetobacter</taxon>
    </lineage>
</organism>
<proteinExistence type="predicted"/>
<reference evidence="2 3" key="1">
    <citation type="submission" date="2015-06" db="EMBL/GenBank/DDBJ databases">
        <title>Improved classification and identification of acetic acid bacteria using matrix-assisted laser desorption/ionization time-of-flight mass spectrometry; Gluconobacter nephelii and Gluconobacter uchimurae are later heterotypic synonyms of Gluconobacter japonicus and Gluconobacter oxydans, respectively.</title>
        <authorList>
            <person name="Li L."/>
            <person name="Cleenwerck I."/>
            <person name="De Vuyst L."/>
            <person name="Vandamme P."/>
        </authorList>
    </citation>
    <scope>NUCLEOTIDE SEQUENCE [LARGE SCALE GENOMIC DNA]</scope>
    <source>
        <strain evidence="2 3">LMG 1663</strain>
    </source>
</reference>
<dbReference type="AlphaFoldDB" id="A0A149U668"/>
<evidence type="ECO:0000313" key="2">
    <source>
        <dbReference type="EMBL" id="KXV60860.1"/>
    </source>
</evidence>
<accession>A0A149U668</accession>
<gene>
    <name evidence="2" type="ORF">AD947_01585</name>
</gene>
<dbReference type="Proteomes" id="UP000075411">
    <property type="component" value="Unassembled WGS sequence"/>
</dbReference>
<evidence type="ECO:0000256" key="1">
    <source>
        <dbReference type="SAM" id="MobiDB-lite"/>
    </source>
</evidence>
<sequence>MQQNDYQQSNNTDNSSCPDDVMHRSPLLLRAVLHISTSSFFHASHKTLACIRPRYSGPESGGYKPTFRASALDRLTELHSCHLPDPDWAI</sequence>
<evidence type="ECO:0000313" key="3">
    <source>
        <dbReference type="Proteomes" id="UP000075411"/>
    </source>
</evidence>
<feature type="compositionally biased region" description="Polar residues" evidence="1">
    <location>
        <begin position="1"/>
        <end position="17"/>
    </location>
</feature>
<name>A0A149U668_9PROT</name>
<dbReference type="EMBL" id="LHZT01000081">
    <property type="protein sequence ID" value="KXV60860.1"/>
    <property type="molecule type" value="Genomic_DNA"/>
</dbReference>
<protein>
    <submittedName>
        <fullName evidence="2">Uncharacterized protein</fullName>
    </submittedName>
</protein>
<dbReference type="PATRIC" id="fig|104102.12.peg.3819"/>